<dbReference type="Proteomes" id="UP000291020">
    <property type="component" value="Unassembled WGS sequence"/>
</dbReference>
<name>A0A452GFG8_9SAUR</name>
<evidence type="ECO:0000313" key="3">
    <source>
        <dbReference type="Proteomes" id="UP000291020"/>
    </source>
</evidence>
<evidence type="ECO:0000313" key="2">
    <source>
        <dbReference type="Ensembl" id="ENSGAGP00000000244.1"/>
    </source>
</evidence>
<feature type="region of interest" description="Disordered" evidence="1">
    <location>
        <begin position="91"/>
        <end position="120"/>
    </location>
</feature>
<reference evidence="2" key="3">
    <citation type="submission" date="2025-09" db="UniProtKB">
        <authorList>
            <consortium name="Ensembl"/>
        </authorList>
    </citation>
    <scope>IDENTIFICATION</scope>
</reference>
<dbReference type="Ensembl" id="ENSGAGT00000000278.1">
    <property type="protein sequence ID" value="ENSGAGP00000000244.1"/>
    <property type="gene ID" value="ENSGAGG00000000180.1"/>
</dbReference>
<reference evidence="3" key="1">
    <citation type="journal article" date="2017" name="PLoS ONE">
        <title>The Agassiz's desert tortoise genome provides a resource for the conservation of a threatened species.</title>
        <authorList>
            <person name="Tollis M."/>
            <person name="DeNardo D.F."/>
            <person name="Cornelius J.A."/>
            <person name="Dolby G.A."/>
            <person name="Edwards T."/>
            <person name="Henen B.T."/>
            <person name="Karl A.E."/>
            <person name="Murphy R.W."/>
            <person name="Kusumi K."/>
        </authorList>
    </citation>
    <scope>NUCLEOTIDE SEQUENCE [LARGE SCALE GENOMIC DNA]</scope>
</reference>
<proteinExistence type="predicted"/>
<reference evidence="2" key="2">
    <citation type="submission" date="2025-08" db="UniProtKB">
        <authorList>
            <consortium name="Ensembl"/>
        </authorList>
    </citation>
    <scope>IDENTIFICATION</scope>
</reference>
<feature type="compositionally biased region" description="Polar residues" evidence="1">
    <location>
        <begin position="55"/>
        <end position="67"/>
    </location>
</feature>
<evidence type="ECO:0000256" key="1">
    <source>
        <dbReference type="SAM" id="MobiDB-lite"/>
    </source>
</evidence>
<keyword evidence="3" id="KW-1185">Reference proteome</keyword>
<organism evidence="2 3">
    <name type="scientific">Gopherus agassizii</name>
    <name type="common">Agassiz's desert tortoise</name>
    <dbReference type="NCBI Taxonomy" id="38772"/>
    <lineage>
        <taxon>Eukaryota</taxon>
        <taxon>Metazoa</taxon>
        <taxon>Chordata</taxon>
        <taxon>Craniata</taxon>
        <taxon>Vertebrata</taxon>
        <taxon>Euteleostomi</taxon>
        <taxon>Archelosauria</taxon>
        <taxon>Testudinata</taxon>
        <taxon>Testudines</taxon>
        <taxon>Cryptodira</taxon>
        <taxon>Durocryptodira</taxon>
        <taxon>Testudinoidea</taxon>
        <taxon>Testudinidae</taxon>
        <taxon>Gopherus</taxon>
    </lineage>
</organism>
<sequence length="141" mass="14818">MVHPSGRSPFSFPEGEQEMPGVLLPARSLPGLPVGHVPHSMDGLLLLCLPTISSRPPSSDQNVQGQSPPYPDRSGLAEAALVYHAALPVSVRPDSPATLPRPDHAGLRQATPPGPAVPSSDCMAAELPLLPDKLPHSLHLF</sequence>
<accession>A0A452GFG8</accession>
<dbReference type="AlphaFoldDB" id="A0A452GFG8"/>
<protein>
    <submittedName>
        <fullName evidence="2">Uncharacterized protein</fullName>
    </submittedName>
</protein>
<feature type="region of interest" description="Disordered" evidence="1">
    <location>
        <begin position="55"/>
        <end position="75"/>
    </location>
</feature>